<feature type="domain" description="Acylphosphatase-like" evidence="10">
    <location>
        <begin position="13"/>
        <end position="110"/>
    </location>
</feature>
<evidence type="ECO:0000256" key="6">
    <source>
        <dbReference type="ARBA" id="ARBA00022833"/>
    </source>
</evidence>
<dbReference type="Gene3D" id="3.90.870.50">
    <property type="match status" value="1"/>
</dbReference>
<comment type="similarity">
    <text evidence="2 8">Belongs to the carbamoyltransferase HypF family.</text>
</comment>
<dbReference type="Gene3D" id="3.30.420.40">
    <property type="match status" value="1"/>
</dbReference>
<accession>A0ABU3Z8Z1</accession>
<dbReference type="SUPFAM" id="SSF54975">
    <property type="entry name" value="Acylphosphatase/BLUF domain-like"/>
    <property type="match status" value="1"/>
</dbReference>
<dbReference type="InterPro" id="IPR055128">
    <property type="entry name" value="HypF_C_2"/>
</dbReference>
<gene>
    <name evidence="12" type="primary">hypF</name>
    <name evidence="12" type="ORF">RVY80_04905</name>
</gene>
<dbReference type="PROSITE" id="PS51163">
    <property type="entry name" value="YRDC"/>
    <property type="match status" value="1"/>
</dbReference>
<dbReference type="InterPro" id="IPR006070">
    <property type="entry name" value="Sua5-like_dom"/>
</dbReference>
<dbReference type="Pfam" id="PF17788">
    <property type="entry name" value="HypF_C"/>
    <property type="match status" value="1"/>
</dbReference>
<dbReference type="Pfam" id="PF07503">
    <property type="entry name" value="zf-HYPF"/>
    <property type="match status" value="2"/>
</dbReference>
<dbReference type="InterPro" id="IPR004421">
    <property type="entry name" value="Carbamoyltransferase_HypF"/>
</dbReference>
<dbReference type="SUPFAM" id="SSF55821">
    <property type="entry name" value="YrdC/RibB"/>
    <property type="match status" value="1"/>
</dbReference>
<feature type="active site" evidence="9">
    <location>
        <position position="28"/>
    </location>
</feature>
<dbReference type="InterPro" id="IPR001792">
    <property type="entry name" value="Acylphosphatase-like_dom"/>
</dbReference>
<comment type="catalytic activity">
    <reaction evidence="9">
        <text>an acyl phosphate + H2O = a carboxylate + phosphate + H(+)</text>
        <dbReference type="Rhea" id="RHEA:14965"/>
        <dbReference type="ChEBI" id="CHEBI:15377"/>
        <dbReference type="ChEBI" id="CHEBI:15378"/>
        <dbReference type="ChEBI" id="CHEBI:29067"/>
        <dbReference type="ChEBI" id="CHEBI:43474"/>
        <dbReference type="ChEBI" id="CHEBI:59918"/>
        <dbReference type="EC" id="3.6.1.7"/>
    </reaction>
</comment>
<evidence type="ECO:0000256" key="1">
    <source>
        <dbReference type="ARBA" id="ARBA00004711"/>
    </source>
</evidence>
<dbReference type="NCBIfam" id="TIGR00143">
    <property type="entry name" value="hypF"/>
    <property type="match status" value="1"/>
</dbReference>
<dbReference type="EC" id="6.2.-.-" evidence="8"/>
<dbReference type="InterPro" id="IPR011125">
    <property type="entry name" value="Znf_HypF"/>
</dbReference>
<evidence type="ECO:0000259" key="11">
    <source>
        <dbReference type="PROSITE" id="PS51163"/>
    </source>
</evidence>
<evidence type="ECO:0000256" key="9">
    <source>
        <dbReference type="PROSITE-ProRule" id="PRU00520"/>
    </source>
</evidence>
<evidence type="ECO:0000256" key="4">
    <source>
        <dbReference type="ARBA" id="ARBA00022723"/>
    </source>
</evidence>
<keyword evidence="13" id="KW-1185">Reference proteome</keyword>
<keyword evidence="4" id="KW-0479">Metal-binding</keyword>
<dbReference type="PIRSF" id="PIRSF006256">
    <property type="entry name" value="CMPcnvr_hdrg_mat"/>
    <property type="match status" value="1"/>
</dbReference>
<organism evidence="12 13">
    <name type="scientific">Veillonella absiana</name>
    <dbReference type="NCBI Taxonomy" id="3079305"/>
    <lineage>
        <taxon>Bacteria</taxon>
        <taxon>Bacillati</taxon>
        <taxon>Bacillota</taxon>
        <taxon>Negativicutes</taxon>
        <taxon>Veillonellales</taxon>
        <taxon>Veillonellaceae</taxon>
        <taxon>Veillonella</taxon>
    </lineage>
</organism>
<evidence type="ECO:0000256" key="8">
    <source>
        <dbReference type="PIRNR" id="PIRNR006256"/>
    </source>
</evidence>
<sequence>MENRLDETQTIERWGIRFTGIVQGVGFRPLVSVLAHQLALSGFVYNDGHGVYVEAQGTVEALDLFLDAVKVESPRLARITSVNITKMDIHMDDCIDRSQPSPEEAFVIKPSPKGMKVKTFISADTAPCEDCYKELHDANEQRRHEYSFINCTHCGPRYTIIKAMPYDRERTTMNDFPMCPDCEREYEDIEGRRYHAEPNACHVCGPQYQLLDAHGTVVETDEVKAFAQVRHMIADGYIVAIKGIGGYHLACDAFNETVVQRLRERKQRPMKPLAMMAGSLEILDDIVTISDAELDVLISPARPIVLLQSKPEVPSVPAPSVAPGCQSYGIMLPYTPMHMVLLPKDALWVMTSGNHSGEPVLYKDVEALEQLSTVADYFLTHNRQIWSPVDDSVVAVCDKHILQYRRSRGFVPEPIHCSGLLNNTMLAMGSDLKNAFAMNQDQEVLMGPHIGDLEHSSTHETLEKTITHYEKLFDATPTEIVVDAHSQYFSSRLGYAYGERHNIPVLEVQHHHAHIASVMAEHNLQGPLLGICFDGTGYGDDGTLWGGEFLICQQGGYKRVAHLQTAPLPGGEKAVREPWRQALWYVRQHYGTDIPAVYKKWLHTLPEGWELLDQALNSDMVFSLSSGAGRLFDALGCLLGLGNIHAYDAHIAMALEQVALGQRGNVREFNYDGTTLDLTPTIFSLMDEYAAGADVSALAASFHRTLAIAICEVSSDICSRYNIDQVAISGGVFQNRQLLQELHRTWHRSKLYMNEKVPCNDGGLALGQLWIAHQLKK</sequence>
<evidence type="ECO:0000256" key="2">
    <source>
        <dbReference type="ARBA" id="ARBA00008097"/>
    </source>
</evidence>
<dbReference type="InterPro" id="IPR036046">
    <property type="entry name" value="Acylphosphatase-like_dom_sf"/>
</dbReference>
<dbReference type="InterPro" id="IPR041440">
    <property type="entry name" value="HypF_C"/>
</dbReference>
<comment type="pathway">
    <text evidence="1">Protein modification; [NiFe] hydrogenase maturation.</text>
</comment>
<dbReference type="InterPro" id="IPR017945">
    <property type="entry name" value="DHBP_synth_RibB-like_a/b_dom"/>
</dbReference>
<dbReference type="SUPFAM" id="SSF53067">
    <property type="entry name" value="Actin-like ATPase domain"/>
    <property type="match status" value="1"/>
</dbReference>
<dbReference type="Proteomes" id="UP001272515">
    <property type="component" value="Unassembled WGS sequence"/>
</dbReference>
<dbReference type="PROSITE" id="PS51160">
    <property type="entry name" value="ACYLPHOSPHATASE_3"/>
    <property type="match status" value="1"/>
</dbReference>
<dbReference type="Gene3D" id="3.30.420.360">
    <property type="match status" value="1"/>
</dbReference>
<protein>
    <recommendedName>
        <fullName evidence="8">Carbamoyltransferase</fullName>
        <ecNumber evidence="8">6.2.-.-</ecNumber>
    </recommendedName>
</protein>
<feature type="domain" description="YrdC-like" evidence="11">
    <location>
        <begin position="223"/>
        <end position="409"/>
    </location>
</feature>
<dbReference type="Pfam" id="PF22521">
    <property type="entry name" value="HypF_C_2"/>
    <property type="match status" value="1"/>
</dbReference>
<dbReference type="Pfam" id="PF00708">
    <property type="entry name" value="Acylphosphatase"/>
    <property type="match status" value="1"/>
</dbReference>
<keyword evidence="3 12" id="KW-0436">Ligase</keyword>
<proteinExistence type="inferred from homology"/>
<evidence type="ECO:0000313" key="12">
    <source>
        <dbReference type="EMBL" id="MDV5088186.1"/>
    </source>
</evidence>
<dbReference type="RefSeq" id="WP_317329836.1">
    <property type="nucleotide sequence ID" value="NZ_JAWJZA010000004.1"/>
</dbReference>
<dbReference type="Pfam" id="PF01300">
    <property type="entry name" value="Sua5_yciO_yrdC"/>
    <property type="match status" value="1"/>
</dbReference>
<comment type="catalytic activity">
    <reaction evidence="7">
        <text>C-terminal L-cysteinyl-[HypE protein] + carbamoyl phosphate + ATP + H2O = C-terminal S-carboxamide-L-cysteinyl-[HypE protein] + AMP + phosphate + diphosphate + H(+)</text>
        <dbReference type="Rhea" id="RHEA:55636"/>
        <dbReference type="Rhea" id="RHEA-COMP:14247"/>
        <dbReference type="Rhea" id="RHEA-COMP:14392"/>
        <dbReference type="ChEBI" id="CHEBI:15377"/>
        <dbReference type="ChEBI" id="CHEBI:15378"/>
        <dbReference type="ChEBI" id="CHEBI:30616"/>
        <dbReference type="ChEBI" id="CHEBI:33019"/>
        <dbReference type="ChEBI" id="CHEBI:43474"/>
        <dbReference type="ChEBI" id="CHEBI:58228"/>
        <dbReference type="ChEBI" id="CHEBI:76913"/>
        <dbReference type="ChEBI" id="CHEBI:139126"/>
        <dbReference type="ChEBI" id="CHEBI:456215"/>
    </reaction>
</comment>
<dbReference type="Gene3D" id="3.30.110.120">
    <property type="match status" value="1"/>
</dbReference>
<evidence type="ECO:0000259" key="10">
    <source>
        <dbReference type="PROSITE" id="PS51160"/>
    </source>
</evidence>
<keyword evidence="6" id="KW-0862">Zinc</keyword>
<dbReference type="InterPro" id="IPR043129">
    <property type="entry name" value="ATPase_NBD"/>
</dbReference>
<keyword evidence="9" id="KW-0378">Hydrolase</keyword>
<feature type="active site" evidence="9">
    <location>
        <position position="46"/>
    </location>
</feature>
<dbReference type="InterPro" id="IPR051060">
    <property type="entry name" value="Carbamoyltrans_HypF-like"/>
</dbReference>
<evidence type="ECO:0000256" key="3">
    <source>
        <dbReference type="ARBA" id="ARBA00022598"/>
    </source>
</evidence>
<name>A0ABU3Z8Z1_9FIRM</name>
<dbReference type="GO" id="GO:0016874">
    <property type="term" value="F:ligase activity"/>
    <property type="evidence" value="ECO:0007669"/>
    <property type="project" value="UniProtKB-KW"/>
</dbReference>
<evidence type="ECO:0000256" key="7">
    <source>
        <dbReference type="ARBA" id="ARBA00048220"/>
    </source>
</evidence>
<keyword evidence="5" id="KW-0863">Zinc-finger</keyword>
<reference evidence="12 13" key="1">
    <citation type="submission" date="2023-10" db="EMBL/GenBank/DDBJ databases">
        <title>Veillonella sp. nov., isolated from a pig farm feces dump.</title>
        <authorList>
            <person name="Chang Y.-H."/>
        </authorList>
    </citation>
    <scope>NUCLEOTIDE SEQUENCE [LARGE SCALE GENOMIC DNA]</scope>
    <source>
        <strain evidence="12 13">YH-vei2233</strain>
    </source>
</reference>
<dbReference type="EMBL" id="JAWJZB010000005">
    <property type="protein sequence ID" value="MDV5088186.1"/>
    <property type="molecule type" value="Genomic_DNA"/>
</dbReference>
<comment type="caution">
    <text evidence="12">The sequence shown here is derived from an EMBL/GenBank/DDBJ whole genome shotgun (WGS) entry which is preliminary data.</text>
</comment>
<evidence type="ECO:0000256" key="5">
    <source>
        <dbReference type="ARBA" id="ARBA00022771"/>
    </source>
</evidence>
<dbReference type="PANTHER" id="PTHR42959:SF1">
    <property type="entry name" value="CARBAMOYLTRANSFERASE HYPF"/>
    <property type="match status" value="1"/>
</dbReference>
<evidence type="ECO:0000313" key="13">
    <source>
        <dbReference type="Proteomes" id="UP001272515"/>
    </source>
</evidence>
<dbReference type="PANTHER" id="PTHR42959">
    <property type="entry name" value="CARBAMOYLTRANSFERASE"/>
    <property type="match status" value="1"/>
</dbReference>